<organism evidence="1 2">
    <name type="scientific">Camellia lanceoleosa</name>
    <dbReference type="NCBI Taxonomy" id="1840588"/>
    <lineage>
        <taxon>Eukaryota</taxon>
        <taxon>Viridiplantae</taxon>
        <taxon>Streptophyta</taxon>
        <taxon>Embryophyta</taxon>
        <taxon>Tracheophyta</taxon>
        <taxon>Spermatophyta</taxon>
        <taxon>Magnoliopsida</taxon>
        <taxon>eudicotyledons</taxon>
        <taxon>Gunneridae</taxon>
        <taxon>Pentapetalae</taxon>
        <taxon>asterids</taxon>
        <taxon>Ericales</taxon>
        <taxon>Theaceae</taxon>
        <taxon>Camellia</taxon>
    </lineage>
</organism>
<dbReference type="EMBL" id="CM045770">
    <property type="protein sequence ID" value="KAI7992846.1"/>
    <property type="molecule type" value="Genomic_DNA"/>
</dbReference>
<comment type="caution">
    <text evidence="1">The sequence shown here is derived from an EMBL/GenBank/DDBJ whole genome shotgun (WGS) entry which is preliminary data.</text>
</comment>
<name>A0ACC0FVM5_9ERIC</name>
<reference evidence="1 2" key="1">
    <citation type="journal article" date="2022" name="Plant J.">
        <title>Chromosome-level genome of Camellia lanceoleosa provides a valuable resource for understanding genome evolution and self-incompatibility.</title>
        <authorList>
            <person name="Gong W."/>
            <person name="Xiao S."/>
            <person name="Wang L."/>
            <person name="Liao Z."/>
            <person name="Chang Y."/>
            <person name="Mo W."/>
            <person name="Hu G."/>
            <person name="Li W."/>
            <person name="Zhao G."/>
            <person name="Zhu H."/>
            <person name="Hu X."/>
            <person name="Ji K."/>
            <person name="Xiang X."/>
            <person name="Song Q."/>
            <person name="Yuan D."/>
            <person name="Jin S."/>
            <person name="Zhang L."/>
        </authorList>
    </citation>
    <scope>NUCLEOTIDE SEQUENCE [LARGE SCALE GENOMIC DNA]</scope>
    <source>
        <strain evidence="1">SQ_2022a</strain>
    </source>
</reference>
<gene>
    <name evidence="1" type="ORF">LOK49_LG12G00146</name>
</gene>
<protein>
    <submittedName>
        <fullName evidence="1">Uncharacterized protein</fullName>
    </submittedName>
</protein>
<proteinExistence type="predicted"/>
<evidence type="ECO:0000313" key="1">
    <source>
        <dbReference type="EMBL" id="KAI7992846.1"/>
    </source>
</evidence>
<evidence type="ECO:0000313" key="2">
    <source>
        <dbReference type="Proteomes" id="UP001060215"/>
    </source>
</evidence>
<dbReference type="Proteomes" id="UP001060215">
    <property type="component" value="Chromosome 13"/>
</dbReference>
<accession>A0ACC0FVM5</accession>
<sequence length="177" mass="18966">MKLSKMSSLKPSAIHVKTRFDQAPVESFSDDDTSEQSQIASSGTSPNYLKPTSFSDAKKASSQEGNESDSGSVGSSSSSLIEDNGIRGGTELRKTLKKSRSIRLGIFGSLRPTSRRAKSRFDQPHSSLSSNAATPPTRKADASPHYWKATSCSEGKKMHFQASLHDSESSFGSIDGS</sequence>
<keyword evidence="2" id="KW-1185">Reference proteome</keyword>